<dbReference type="PANTHER" id="PTHR30636:SF3">
    <property type="entry name" value="UPF0701 PROTEIN YICC"/>
    <property type="match status" value="1"/>
</dbReference>
<dbReference type="Pfam" id="PF08340">
    <property type="entry name" value="YicC-like_C"/>
    <property type="match status" value="1"/>
</dbReference>
<dbReference type="NCBIfam" id="TIGR00255">
    <property type="entry name" value="YicC/YloC family endoribonuclease"/>
    <property type="match status" value="1"/>
</dbReference>
<dbReference type="GO" id="GO:0004521">
    <property type="term" value="F:RNA endonuclease activity"/>
    <property type="evidence" value="ECO:0007669"/>
    <property type="project" value="InterPro"/>
</dbReference>
<reference evidence="9" key="1">
    <citation type="submission" date="2015-03" db="EMBL/GenBank/DDBJ databases">
        <authorList>
            <person name="Nijsse Bart"/>
        </authorList>
    </citation>
    <scope>NUCLEOTIDE SEQUENCE [LARGE SCALE GENOMIC DNA]</scope>
</reference>
<evidence type="ECO:0000256" key="3">
    <source>
        <dbReference type="ARBA" id="ARBA00022759"/>
    </source>
</evidence>
<dbReference type="InterPro" id="IPR005229">
    <property type="entry name" value="YicC/YloC-like"/>
</dbReference>
<dbReference type="AlphaFoldDB" id="A0A0U1L5L8"/>
<dbReference type="Pfam" id="PF03755">
    <property type="entry name" value="YicC-like_N"/>
    <property type="match status" value="1"/>
</dbReference>
<sequence>MLKSMTGFGRGEYIDSTHRIVVEIKAVNHRYNEIVIRMPKTLGSLEDRIRRTIANTILRGRIDAFITIDEYGEKKKAVRVDKELAMAYHNAMRELAGLLKVPITDNIYHLSKYPEVLKVEEVTEDVECLWPKLLTAIEGAIGNLMKMREAEGSNIEQDLEARVDKLQTYIATVEERAPQILVEYREKLLIRMRELLAAAGAEPDESRLLQETAIFADRTNFTEEIVRLKSHLAQLNTTIKSSEAVGRKLDFIVQEINRETNTIASKANDSTIANVVVEIKSEIEKVREQIQNIE</sequence>
<name>A0A0U1L5L8_9FIRM</name>
<keyword evidence="4" id="KW-0378">Hydrolase</keyword>
<evidence type="ECO:0000259" key="7">
    <source>
        <dbReference type="Pfam" id="PF08340"/>
    </source>
</evidence>
<evidence type="ECO:0000313" key="9">
    <source>
        <dbReference type="Proteomes" id="UP000049855"/>
    </source>
</evidence>
<evidence type="ECO:0000259" key="6">
    <source>
        <dbReference type="Pfam" id="PF03755"/>
    </source>
</evidence>
<comment type="similarity">
    <text evidence="5">Belongs to the YicC/YloC family.</text>
</comment>
<dbReference type="InterPro" id="IPR013527">
    <property type="entry name" value="YicC-like_N"/>
</dbReference>
<evidence type="ECO:0000256" key="1">
    <source>
        <dbReference type="ARBA" id="ARBA00001968"/>
    </source>
</evidence>
<feature type="domain" description="Endoribonuclease YicC-like N-terminal" evidence="6">
    <location>
        <begin position="2"/>
        <end position="156"/>
    </location>
</feature>
<dbReference type="RefSeq" id="WP_021170575.1">
    <property type="nucleotide sequence ID" value="NZ_CTRP01000014.1"/>
</dbReference>
<proteinExistence type="inferred from homology"/>
<dbReference type="InterPro" id="IPR013551">
    <property type="entry name" value="YicC-like_C"/>
</dbReference>
<evidence type="ECO:0000256" key="4">
    <source>
        <dbReference type="ARBA" id="ARBA00022801"/>
    </source>
</evidence>
<dbReference type="Proteomes" id="UP000049855">
    <property type="component" value="Unassembled WGS sequence"/>
</dbReference>
<dbReference type="PANTHER" id="PTHR30636">
    <property type="entry name" value="UPF0701 PROTEIN YICC"/>
    <property type="match status" value="1"/>
</dbReference>
<protein>
    <submittedName>
        <fullName evidence="8">Protein YicC</fullName>
    </submittedName>
</protein>
<feature type="domain" description="Endoribonuclease YicC-like C-terminal" evidence="7">
    <location>
        <begin position="173"/>
        <end position="294"/>
    </location>
</feature>
<dbReference type="EMBL" id="CTRP01000014">
    <property type="protein sequence ID" value="CQR74589.1"/>
    <property type="molecule type" value="Genomic_DNA"/>
</dbReference>
<evidence type="ECO:0000256" key="2">
    <source>
        <dbReference type="ARBA" id="ARBA00022722"/>
    </source>
</evidence>
<evidence type="ECO:0000313" key="8">
    <source>
        <dbReference type="EMBL" id="CQR74589.1"/>
    </source>
</evidence>
<keyword evidence="2" id="KW-0540">Nuclease</keyword>
<dbReference type="GO" id="GO:0016787">
    <property type="term" value="F:hydrolase activity"/>
    <property type="evidence" value="ECO:0007669"/>
    <property type="project" value="UniProtKB-KW"/>
</dbReference>
<accession>A0A0U1L5L8</accession>
<comment type="cofactor">
    <cofactor evidence="1">
        <name>a divalent metal cation</name>
        <dbReference type="ChEBI" id="CHEBI:60240"/>
    </cofactor>
</comment>
<organism evidence="8 9">
    <name type="scientific">Sporomusa ovata</name>
    <dbReference type="NCBI Taxonomy" id="2378"/>
    <lineage>
        <taxon>Bacteria</taxon>
        <taxon>Bacillati</taxon>
        <taxon>Bacillota</taxon>
        <taxon>Negativicutes</taxon>
        <taxon>Selenomonadales</taxon>
        <taxon>Sporomusaceae</taxon>
        <taxon>Sporomusa</taxon>
    </lineage>
</organism>
<keyword evidence="3" id="KW-0255">Endonuclease</keyword>
<keyword evidence="9" id="KW-1185">Reference proteome</keyword>
<gene>
    <name evidence="8" type="ORF">SpAn4DRAFT_1051</name>
</gene>
<evidence type="ECO:0000256" key="5">
    <source>
        <dbReference type="ARBA" id="ARBA00035648"/>
    </source>
</evidence>